<dbReference type="SUPFAM" id="SSF49899">
    <property type="entry name" value="Concanavalin A-like lectins/glucanases"/>
    <property type="match status" value="1"/>
</dbReference>
<sequence>MLFRDIMVAVSFAMGKVTANHGRWDFHDRNATSSKISPREVRLAFPARDPGIIARENLTQGLFLPILFNPLWPAGTNLTTSHPLDWLGYPLNENSSLGVKIMRTLPVGLRIDIAQSKGWDAATFIAEVDYALSLLPNVKAVKNWYIRHGSVGQRICWDKDVPSVLDSHSNVVGGLSSLIVRPEQVRYDLPARRFYPDLPPWYMARGSPHCINKSNPHYETVRKVILNSLSFNFHPRQTGADYLDIVRCRLRDYAHPMLRAIYYASLKNYECPYKKSCFWYSATKGKHYRTMTPPNFFGFAKVLQGLFRNREPICLLFGNIPAPVARLLPRNVSPTTPDGFTRCLFHDDFTDPDAGSLPSSAKWTLALGTSYPGGAAQWGTGEVQNYTKTNIQVTADSTLLITPSRQQDGSWTSSRIETTVDWDFACQPNHRIRVEARIKLGDDARTKQLGIWPAFWALGASVRKNPTAWPTIGEVDVMETANGDTAMRHAVHCGVAPGGPCNEFTGIGTVTESVNRGEWHVYAWEVDRRAGKGLEILTWFVDGSQRWRMEKQAIANDDGSAWDVLVAGEKMLLLNVAVGGAFPDALAGGKTPTDATAGGRGASMETGDRSWEELFWWLLGLPNITWSGSDKTWTDSRLRPQQFWSHLLGRHASFAVAMPDIVLSGAAGVTTPFGDAVPPAPRHAITVHMPGFATAERFGKDPPSVIAHFKSVYPRMRPHQDIARLIDAVLARLHIPERACLLFASRQSADECVAYASSPKREDGCTKHPVSPELMSVHAFIAKDVFFAVVFPPEARTVVGGFWVTPGCGVSSRFAEANLRHLDQLAEIGDKTVGRPGFDGLDHRLLRERIIALLARAPLVRSPPRQQPGPSIGDVYFFQTGMASIYKTHSYLLSLHQGTTVLFGMAFMNTVTIFEEFGSSYKFFGLGTDQELDELGVFLEGERSHGRKVQAIWTEFPANPLLVTPDLIRLRSLADEHDVVLAVDDTIGGYANVDVFHHADLLVTSMTKSFNGYADVIAGAVVLNPSRPKYRELKPLFERCHVSELYVDDAKAIERNSRDYLSRCGRLNDNALALVQHLNSYSKDPASSVRHVFYPSVNDSRQYYERFMRPATTDFSPGYGCLFSVELADVASAKAFYDNLAVHKGPHLGAPFTLAFAYTVCGYMTRLDWAAGYGLKPTQIRVSAGLEDTETLIELFSVAVEAANRARERRG</sequence>
<dbReference type="InterPro" id="IPR000277">
    <property type="entry name" value="Cys/Met-Metab_PyrdxlP-dep_enz"/>
</dbReference>
<comment type="caution">
    <text evidence="4">The sequence shown here is derived from an EMBL/GenBank/DDBJ whole genome shotgun (WGS) entry which is preliminary data.</text>
</comment>
<dbReference type="EMBL" id="LKCN02000001">
    <property type="protein sequence ID" value="RCI16942.1"/>
    <property type="molecule type" value="Genomic_DNA"/>
</dbReference>
<dbReference type="InterPro" id="IPR015421">
    <property type="entry name" value="PyrdxlP-dep_Trfase_major"/>
</dbReference>
<keyword evidence="2" id="KW-0663">Pyridoxal phosphate</keyword>
<gene>
    <name evidence="4" type="ORF">L249_1758</name>
</gene>
<dbReference type="Proteomes" id="UP000253664">
    <property type="component" value="Unassembled WGS sequence"/>
</dbReference>
<dbReference type="PROSITE" id="PS51762">
    <property type="entry name" value="GH16_2"/>
    <property type="match status" value="1"/>
</dbReference>
<dbReference type="Gene3D" id="3.90.1150.10">
    <property type="entry name" value="Aspartate Aminotransferase, domain 1"/>
    <property type="match status" value="1"/>
</dbReference>
<dbReference type="Pfam" id="PF26113">
    <property type="entry name" value="GH16_XgeA"/>
    <property type="match status" value="1"/>
</dbReference>
<feature type="domain" description="GH16" evidence="3">
    <location>
        <begin position="315"/>
        <end position="635"/>
    </location>
</feature>
<dbReference type="PANTHER" id="PTHR42699">
    <property type="match status" value="1"/>
</dbReference>
<dbReference type="InterPro" id="IPR051750">
    <property type="entry name" value="Trans-sulfuration_enzymes"/>
</dbReference>
<dbReference type="InterPro" id="IPR015422">
    <property type="entry name" value="PyrdxlP-dep_Trfase_small"/>
</dbReference>
<dbReference type="SUPFAM" id="SSF53383">
    <property type="entry name" value="PLP-dependent transferases"/>
    <property type="match status" value="1"/>
</dbReference>
<dbReference type="OrthoDB" id="10047078at2759"/>
<dbReference type="GO" id="GO:0030170">
    <property type="term" value="F:pyridoxal phosphate binding"/>
    <property type="evidence" value="ECO:0007669"/>
    <property type="project" value="InterPro"/>
</dbReference>
<evidence type="ECO:0000256" key="1">
    <source>
        <dbReference type="ARBA" id="ARBA00001933"/>
    </source>
</evidence>
<dbReference type="GO" id="GO:0003962">
    <property type="term" value="F:cystathionine gamma-synthase activity"/>
    <property type="evidence" value="ECO:0007669"/>
    <property type="project" value="TreeGrafter"/>
</dbReference>
<organism evidence="4 5">
    <name type="scientific">Ophiocordyceps polyrhachis-furcata BCC 54312</name>
    <dbReference type="NCBI Taxonomy" id="1330021"/>
    <lineage>
        <taxon>Eukaryota</taxon>
        <taxon>Fungi</taxon>
        <taxon>Dikarya</taxon>
        <taxon>Ascomycota</taxon>
        <taxon>Pezizomycotina</taxon>
        <taxon>Sordariomycetes</taxon>
        <taxon>Hypocreomycetidae</taxon>
        <taxon>Hypocreales</taxon>
        <taxon>Ophiocordycipitaceae</taxon>
        <taxon>Ophiocordyceps</taxon>
    </lineage>
</organism>
<evidence type="ECO:0000256" key="2">
    <source>
        <dbReference type="ARBA" id="ARBA00022898"/>
    </source>
</evidence>
<dbReference type="InterPro" id="IPR015424">
    <property type="entry name" value="PyrdxlP-dep_Trfase"/>
</dbReference>
<dbReference type="GO" id="GO:0019346">
    <property type="term" value="P:transsulfuration"/>
    <property type="evidence" value="ECO:0007669"/>
    <property type="project" value="InterPro"/>
</dbReference>
<dbReference type="PANTHER" id="PTHR42699:SF1">
    <property type="entry name" value="CYSTATHIONINE GAMMA-SYNTHASE-RELATED"/>
    <property type="match status" value="1"/>
</dbReference>
<reference evidence="4 5" key="1">
    <citation type="journal article" date="2015" name="BMC Genomics">
        <title>Insights from the genome of Ophiocordyceps polyrhachis-furcata to pathogenicity and host specificity in insect fungi.</title>
        <authorList>
            <person name="Wichadakul D."/>
            <person name="Kobmoo N."/>
            <person name="Ingsriswang S."/>
            <person name="Tangphatsornruang S."/>
            <person name="Chantasingh D."/>
            <person name="Luangsa-ard J.J."/>
            <person name="Eurwilaichitr L."/>
        </authorList>
    </citation>
    <scope>NUCLEOTIDE SEQUENCE [LARGE SCALE GENOMIC DNA]</scope>
    <source>
        <strain evidence="4 5">BCC 54312</strain>
    </source>
</reference>
<dbReference type="STRING" id="1330021.A0A367LRT2"/>
<dbReference type="InterPro" id="IPR013320">
    <property type="entry name" value="ConA-like_dom_sf"/>
</dbReference>
<evidence type="ECO:0000313" key="5">
    <source>
        <dbReference type="Proteomes" id="UP000253664"/>
    </source>
</evidence>
<dbReference type="InterPro" id="IPR000757">
    <property type="entry name" value="Beta-glucanase-like"/>
</dbReference>
<dbReference type="Gene3D" id="3.40.640.10">
    <property type="entry name" value="Type I PLP-dependent aspartate aminotransferase-like (Major domain)"/>
    <property type="match status" value="1"/>
</dbReference>
<keyword evidence="5" id="KW-1185">Reference proteome</keyword>
<name>A0A367LRT2_9HYPO</name>
<dbReference type="Gene3D" id="2.60.120.200">
    <property type="match status" value="1"/>
</dbReference>
<dbReference type="AlphaFoldDB" id="A0A367LRT2"/>
<dbReference type="Pfam" id="PF01053">
    <property type="entry name" value="Cys_Met_Meta_PP"/>
    <property type="match status" value="1"/>
</dbReference>
<comment type="cofactor">
    <cofactor evidence="1">
        <name>pyridoxal 5'-phosphate</name>
        <dbReference type="ChEBI" id="CHEBI:597326"/>
    </cofactor>
</comment>
<dbReference type="GO" id="GO:0005975">
    <property type="term" value="P:carbohydrate metabolic process"/>
    <property type="evidence" value="ECO:0007669"/>
    <property type="project" value="InterPro"/>
</dbReference>
<evidence type="ECO:0000313" key="4">
    <source>
        <dbReference type="EMBL" id="RCI16942.1"/>
    </source>
</evidence>
<evidence type="ECO:0000259" key="3">
    <source>
        <dbReference type="PROSITE" id="PS51762"/>
    </source>
</evidence>
<protein>
    <recommendedName>
        <fullName evidence="3">GH16 domain-containing protein</fullName>
    </recommendedName>
</protein>
<dbReference type="GO" id="GO:0004553">
    <property type="term" value="F:hydrolase activity, hydrolyzing O-glycosyl compounds"/>
    <property type="evidence" value="ECO:0007669"/>
    <property type="project" value="InterPro"/>
</dbReference>
<accession>A0A367LRT2</accession>
<proteinExistence type="predicted"/>